<organism evidence="2 3">
    <name type="scientific">Rhynchophorus ferrugineus</name>
    <name type="common">Red palm weevil</name>
    <name type="synonym">Curculio ferrugineus</name>
    <dbReference type="NCBI Taxonomy" id="354439"/>
    <lineage>
        <taxon>Eukaryota</taxon>
        <taxon>Metazoa</taxon>
        <taxon>Ecdysozoa</taxon>
        <taxon>Arthropoda</taxon>
        <taxon>Hexapoda</taxon>
        <taxon>Insecta</taxon>
        <taxon>Pterygota</taxon>
        <taxon>Neoptera</taxon>
        <taxon>Endopterygota</taxon>
        <taxon>Coleoptera</taxon>
        <taxon>Polyphaga</taxon>
        <taxon>Cucujiformia</taxon>
        <taxon>Curculionidae</taxon>
        <taxon>Dryophthorinae</taxon>
        <taxon>Rhynchophorus</taxon>
    </lineage>
</organism>
<reference evidence="2" key="1">
    <citation type="submission" date="2020-08" db="EMBL/GenBank/DDBJ databases">
        <title>Genome sequencing and assembly of the red palm weevil Rhynchophorus ferrugineus.</title>
        <authorList>
            <person name="Dias G.B."/>
            <person name="Bergman C.M."/>
            <person name="Manee M."/>
        </authorList>
    </citation>
    <scope>NUCLEOTIDE SEQUENCE</scope>
    <source>
        <strain evidence="2">AA-2017</strain>
        <tissue evidence="2">Whole larva</tissue>
    </source>
</reference>
<keyword evidence="3" id="KW-1185">Reference proteome</keyword>
<dbReference type="AlphaFoldDB" id="A0A834M257"/>
<dbReference type="EMBL" id="JAACXV010015898">
    <property type="protein sequence ID" value="KAF7264810.1"/>
    <property type="molecule type" value="Genomic_DNA"/>
</dbReference>
<gene>
    <name evidence="2" type="ORF">GWI33_022332</name>
    <name evidence="1" type="ORF">GWI33_022333</name>
</gene>
<evidence type="ECO:0000313" key="3">
    <source>
        <dbReference type="Proteomes" id="UP000625711"/>
    </source>
</evidence>
<proteinExistence type="predicted"/>
<accession>A0A834M257</accession>
<sequence length="97" mass="10581">MLPWPNDVRISTVEGRQSGGGFPPSAVQFGVRVLCVKHIHTDGQGRVNDPLHIQRLGIGQAPKLFVGLALYIDVVYTVAQIFTLKTVTSRNRIGLST</sequence>
<evidence type="ECO:0000313" key="1">
    <source>
        <dbReference type="EMBL" id="KAF7264810.1"/>
    </source>
</evidence>
<evidence type="ECO:0000313" key="2">
    <source>
        <dbReference type="EMBL" id="KAF7264811.1"/>
    </source>
</evidence>
<comment type="caution">
    <text evidence="2">The sequence shown here is derived from an EMBL/GenBank/DDBJ whole genome shotgun (WGS) entry which is preliminary data.</text>
</comment>
<protein>
    <submittedName>
        <fullName evidence="2">Uncharacterized protein</fullName>
    </submittedName>
</protein>
<dbReference type="EMBL" id="JAACXV010015897">
    <property type="protein sequence ID" value="KAF7264811.1"/>
    <property type="molecule type" value="Genomic_DNA"/>
</dbReference>
<dbReference type="Proteomes" id="UP000625711">
    <property type="component" value="Unassembled WGS sequence"/>
</dbReference>
<name>A0A834M257_RHYFE</name>